<dbReference type="WBParaSite" id="ES5_v2.g7830.t1">
    <property type="protein sequence ID" value="ES5_v2.g7830.t1"/>
    <property type="gene ID" value="ES5_v2.g7830"/>
</dbReference>
<dbReference type="Proteomes" id="UP000887579">
    <property type="component" value="Unplaced"/>
</dbReference>
<proteinExistence type="predicted"/>
<reference evidence="2" key="1">
    <citation type="submission" date="2022-11" db="UniProtKB">
        <authorList>
            <consortium name="WormBaseParasite"/>
        </authorList>
    </citation>
    <scope>IDENTIFICATION</scope>
</reference>
<sequence>MENSFSLSFIPNDYKMIVEFAAVSLSTAILIAASILPYIGLRRGVDSPRSSGRPKALNGLALSNCFACGIFLGTCFLGLIPHVQMQEGVILKQLNISDPHSQEYPYLRTNFVILAGFLTILLIEQIAFICAPSPSQSTILTDAHYHHPEQAATSTTRQNNGLHDADINEPLVNLDSDSDQDDLEEIQFRTVVPSNAHHLHDHSDDEHEHGHHHHILPGETGSIEYILLLIALSVHSIFEGIALGAQQELNGFMKFLLSVMVHEVLCSFAYGVSLSKQRIPLKKALGSILFLSFSLPIGILVMAWVGFLDTHISMNKGEGYCFFDETLIWNNIYASTSNLKIKNEFYEIWDTFKMDSQIAAEKNTAAKIENGKEFRKRKRSKKKNDESGGAKFLSERSKIVENIWKQFVEDDAIIKNEEKITAENNKIARETAKKVKDFEWIEKLSTMDLTELDTVEIEDRGSYKIITNKLKLFKNDSDKCVRINVDDEDFVIPPEAEFIPGPVEAVKHLDYADKKFDCIIMDPPWPNRSVKRLKTYNTFQIDDLYDLPIDSLCASSKTPVIIWLTNNSAIHSTIDSILESWGLKKYGIFHWLKVTKNGEPIFPFGSNHKVPFESFIIAFPESEKSEEKEKEKEKNFMIENDFCFISTPNSCHSRKPPIAAILEQLIPDMRFDKSLELYGRYLCPKTTSIGFEILKFQHCFSNFVLNDNK</sequence>
<organism evidence="1 2">
    <name type="scientific">Panagrolaimus sp. ES5</name>
    <dbReference type="NCBI Taxonomy" id="591445"/>
    <lineage>
        <taxon>Eukaryota</taxon>
        <taxon>Metazoa</taxon>
        <taxon>Ecdysozoa</taxon>
        <taxon>Nematoda</taxon>
        <taxon>Chromadorea</taxon>
        <taxon>Rhabditida</taxon>
        <taxon>Tylenchina</taxon>
        <taxon>Panagrolaimomorpha</taxon>
        <taxon>Panagrolaimoidea</taxon>
        <taxon>Panagrolaimidae</taxon>
        <taxon>Panagrolaimus</taxon>
    </lineage>
</organism>
<evidence type="ECO:0000313" key="1">
    <source>
        <dbReference type="Proteomes" id="UP000887579"/>
    </source>
</evidence>
<protein>
    <submittedName>
        <fullName evidence="2">Uncharacterized protein</fullName>
    </submittedName>
</protein>
<name>A0AC34GT72_9BILA</name>
<evidence type="ECO:0000313" key="2">
    <source>
        <dbReference type="WBParaSite" id="ES5_v2.g7830.t1"/>
    </source>
</evidence>
<accession>A0AC34GT72</accession>